<organism evidence="1 2">
    <name type="scientific">Eumeta variegata</name>
    <name type="common">Bagworm moth</name>
    <name type="synonym">Eumeta japonica</name>
    <dbReference type="NCBI Taxonomy" id="151549"/>
    <lineage>
        <taxon>Eukaryota</taxon>
        <taxon>Metazoa</taxon>
        <taxon>Ecdysozoa</taxon>
        <taxon>Arthropoda</taxon>
        <taxon>Hexapoda</taxon>
        <taxon>Insecta</taxon>
        <taxon>Pterygota</taxon>
        <taxon>Neoptera</taxon>
        <taxon>Endopterygota</taxon>
        <taxon>Lepidoptera</taxon>
        <taxon>Glossata</taxon>
        <taxon>Ditrysia</taxon>
        <taxon>Tineoidea</taxon>
        <taxon>Psychidae</taxon>
        <taxon>Oiketicinae</taxon>
        <taxon>Eumeta</taxon>
    </lineage>
</organism>
<sequence length="81" mass="9282">MALLQHASDTKEKASKREIVTIDLWPQVTNFQDGVGRARKRKEWEGGGSEHVWQTPRQRPLAQIRFERYIKDGGGGSFVML</sequence>
<proteinExistence type="predicted"/>
<name>A0A4C1YLB7_EUMVA</name>
<protein>
    <submittedName>
        <fullName evidence="1">Uncharacterized protein</fullName>
    </submittedName>
</protein>
<evidence type="ECO:0000313" key="2">
    <source>
        <dbReference type="Proteomes" id="UP000299102"/>
    </source>
</evidence>
<dbReference type="EMBL" id="BGZK01001240">
    <property type="protein sequence ID" value="GBP75217.1"/>
    <property type="molecule type" value="Genomic_DNA"/>
</dbReference>
<reference evidence="1 2" key="1">
    <citation type="journal article" date="2019" name="Commun. Biol.">
        <title>The bagworm genome reveals a unique fibroin gene that provides high tensile strength.</title>
        <authorList>
            <person name="Kono N."/>
            <person name="Nakamura H."/>
            <person name="Ohtoshi R."/>
            <person name="Tomita M."/>
            <person name="Numata K."/>
            <person name="Arakawa K."/>
        </authorList>
    </citation>
    <scope>NUCLEOTIDE SEQUENCE [LARGE SCALE GENOMIC DNA]</scope>
</reference>
<accession>A0A4C1YLB7</accession>
<evidence type="ECO:0000313" key="1">
    <source>
        <dbReference type="EMBL" id="GBP75217.1"/>
    </source>
</evidence>
<comment type="caution">
    <text evidence="1">The sequence shown here is derived from an EMBL/GenBank/DDBJ whole genome shotgun (WGS) entry which is preliminary data.</text>
</comment>
<gene>
    <name evidence="1" type="ORF">EVAR_82887_1</name>
</gene>
<keyword evidence="2" id="KW-1185">Reference proteome</keyword>
<dbReference type="AlphaFoldDB" id="A0A4C1YLB7"/>
<dbReference type="Proteomes" id="UP000299102">
    <property type="component" value="Unassembled WGS sequence"/>
</dbReference>